<dbReference type="EMBL" id="CP096205">
    <property type="protein sequence ID" value="UPQ80402.1"/>
    <property type="molecule type" value="Genomic_DNA"/>
</dbReference>
<sequence length="506" mass="59445">MMKILLDTNIIIHREANKIYKPEIGQLFKWIDNLKYSKYIHPLTVKELEKYKDKNALDTMSIKIESYNLLKHQAPFSEKMLEVISQVDGNDNDIIDSQILNEVYEGRVDILISEDKKIHTKANLLGIGNRVFKIQSFLEKVISENPDLVNYKVLAVKKVDFAEVNIKDEFFDSFRLDYGEFDSWFNGKSEEPCYVCYSDGNLTAFLFVKIENENENYSNINPVFQPKKRLKIGTLKVTGNGYKIGERFLKTIFDNAIQFKVKKIYVTLFTKRPEQEQLVEMLEEWGFIYYGLKTTKNGEEKVYIRPFSRETPVNLENPKLTFPFLSRKTDKYIIKIEPQYHTELFPDSINTREDIQKYTENEPHRNRIGKVYISHSQDRNLKSGDLLIIYRMGETSPKKYSSTVTTICIVENVQNNFSSFEDFFNACKRRTMISKEDLKTNWWDKNPKNRPFVVNFLYAHSLPTPKPTLDDLNRLGIIPDILNMPRGFIKITNEQFNVLIKFAYKL</sequence>
<evidence type="ECO:0000313" key="1">
    <source>
        <dbReference type="EMBL" id="UPQ80402.1"/>
    </source>
</evidence>
<evidence type="ECO:0000313" key="2">
    <source>
        <dbReference type="Proteomes" id="UP000830583"/>
    </source>
</evidence>
<accession>A0ABY4KHW5</accession>
<organism evidence="1 2">
    <name type="scientific">Flavobacterium azooxidireducens</name>
    <dbReference type="NCBI Taxonomy" id="1871076"/>
    <lineage>
        <taxon>Bacteria</taxon>
        <taxon>Pseudomonadati</taxon>
        <taxon>Bacteroidota</taxon>
        <taxon>Flavobacteriia</taxon>
        <taxon>Flavobacteriales</taxon>
        <taxon>Flavobacteriaceae</taxon>
        <taxon>Flavobacterium</taxon>
    </lineage>
</organism>
<dbReference type="InterPro" id="IPR029060">
    <property type="entry name" value="PIN-like_dom_sf"/>
</dbReference>
<dbReference type="Proteomes" id="UP000830583">
    <property type="component" value="Chromosome"/>
</dbReference>
<gene>
    <name evidence="1" type="ORF">M0M57_06070</name>
</gene>
<dbReference type="Gene3D" id="3.40.630.30">
    <property type="match status" value="1"/>
</dbReference>
<proteinExistence type="predicted"/>
<evidence type="ECO:0008006" key="3">
    <source>
        <dbReference type="Google" id="ProtNLM"/>
    </source>
</evidence>
<dbReference type="RefSeq" id="WP_248436297.1">
    <property type="nucleotide sequence ID" value="NZ_CP096205.1"/>
</dbReference>
<keyword evidence="2" id="KW-1185">Reference proteome</keyword>
<dbReference type="Gene3D" id="3.40.50.1010">
    <property type="entry name" value="5'-nuclease"/>
    <property type="match status" value="1"/>
</dbReference>
<dbReference type="CDD" id="cd18699">
    <property type="entry name" value="PIN_VapC_like"/>
    <property type="match status" value="1"/>
</dbReference>
<name>A0ABY4KHW5_9FLAO</name>
<reference evidence="1" key="1">
    <citation type="submission" date="2022-04" db="EMBL/GenBank/DDBJ databases">
        <title>Consumption of N2O by Flavobacterium azooxidireducens sp. nov. isolated from Decomposing Leaf Litter of Phragmites australis (Cav.).</title>
        <authorList>
            <person name="Behrendt U."/>
            <person name="Spanner T."/>
            <person name="Augustin J."/>
            <person name="Horn M.A."/>
            <person name="Kolb S."/>
            <person name="Ulrich A."/>
        </authorList>
    </citation>
    <scope>NUCLEOTIDE SEQUENCE</scope>
    <source>
        <strain evidence="1">IGB 4-14</strain>
    </source>
</reference>
<dbReference type="SUPFAM" id="SSF88723">
    <property type="entry name" value="PIN domain-like"/>
    <property type="match status" value="1"/>
</dbReference>
<protein>
    <recommendedName>
        <fullName evidence="3">PIN domain-containing protein</fullName>
    </recommendedName>
</protein>